<dbReference type="InterPro" id="IPR004629">
    <property type="entry name" value="WecG_TagA_CpsF"/>
</dbReference>
<evidence type="ECO:0000256" key="2">
    <source>
        <dbReference type="ARBA" id="ARBA00022679"/>
    </source>
</evidence>
<evidence type="ECO:0000256" key="1">
    <source>
        <dbReference type="ARBA" id="ARBA00022676"/>
    </source>
</evidence>
<dbReference type="EMBL" id="JAEQBW010000013">
    <property type="protein sequence ID" value="MBK6267062.1"/>
    <property type="molecule type" value="Genomic_DNA"/>
</dbReference>
<dbReference type="GO" id="GO:0016758">
    <property type="term" value="F:hexosyltransferase activity"/>
    <property type="evidence" value="ECO:0007669"/>
    <property type="project" value="TreeGrafter"/>
</dbReference>
<dbReference type="Pfam" id="PF03808">
    <property type="entry name" value="Glyco_tran_WecG"/>
    <property type="match status" value="1"/>
</dbReference>
<gene>
    <name evidence="3" type="ORF">JKA74_18605</name>
</gene>
<protein>
    <submittedName>
        <fullName evidence="3">WecB/TagA/CpsF family glycosyltransferase</fullName>
    </submittedName>
</protein>
<dbReference type="PANTHER" id="PTHR34136:SF1">
    <property type="entry name" value="UDP-N-ACETYL-D-MANNOSAMINURONIC ACID TRANSFERASE"/>
    <property type="match status" value="1"/>
</dbReference>
<proteinExistence type="predicted"/>
<dbReference type="NCBIfam" id="TIGR00696">
    <property type="entry name" value="wecG_tagA_cpsF"/>
    <property type="match status" value="1"/>
</dbReference>
<comment type="caution">
    <text evidence="3">The sequence shown here is derived from an EMBL/GenBank/DDBJ whole genome shotgun (WGS) entry which is preliminary data.</text>
</comment>
<evidence type="ECO:0000313" key="4">
    <source>
        <dbReference type="Proteomes" id="UP000611723"/>
    </source>
</evidence>
<dbReference type="PANTHER" id="PTHR34136">
    <property type="match status" value="1"/>
</dbReference>
<dbReference type="Proteomes" id="UP000611723">
    <property type="component" value="Unassembled WGS sequence"/>
</dbReference>
<keyword evidence="1" id="KW-0328">Glycosyltransferase</keyword>
<keyword evidence="2" id="KW-0808">Transferase</keyword>
<sequence>MNLMNCKFSKVNYSDILNAIKASITDKRPIRIIYANTKTVNLCIKNSEFQNKINAFEIVHPDGIGVKIASDILQKKENRFERFNWTDHANNFLKECESNGWSLFFIGSTTEVQKNAKEKLSINYPNLKIVGQLNGFDNLRTNSNEAICDMISNSQADIVWVGLGTPLQEEWIYENRHNLKDISVIQSVGDIFRFLAEEKPRGSKFIQKIGLEWFVRLINEPHKYWKRTIIGIPLFLFNIFRFKLMSKNQ</sequence>
<organism evidence="3 4">
    <name type="scientific">Marivirga aurantiaca</name>
    <dbReference type="NCBI Taxonomy" id="2802615"/>
    <lineage>
        <taxon>Bacteria</taxon>
        <taxon>Pseudomonadati</taxon>
        <taxon>Bacteroidota</taxon>
        <taxon>Cytophagia</taxon>
        <taxon>Cytophagales</taxon>
        <taxon>Marivirgaceae</taxon>
        <taxon>Marivirga</taxon>
    </lineage>
</organism>
<evidence type="ECO:0000313" key="3">
    <source>
        <dbReference type="EMBL" id="MBK6267062.1"/>
    </source>
</evidence>
<keyword evidence="4" id="KW-1185">Reference proteome</keyword>
<accession>A0A934X232</accession>
<dbReference type="AlphaFoldDB" id="A0A934X232"/>
<reference evidence="3" key="1">
    <citation type="submission" date="2021-01" db="EMBL/GenBank/DDBJ databases">
        <title>Marivirga aurantiaca sp. nov., isolated from intertidal surface sediments.</title>
        <authorList>
            <person name="Zhang M."/>
        </authorList>
    </citation>
    <scope>NUCLEOTIDE SEQUENCE</scope>
    <source>
        <strain evidence="3">S37H4</strain>
    </source>
</reference>
<dbReference type="RefSeq" id="WP_201432747.1">
    <property type="nucleotide sequence ID" value="NZ_JAEQBW010000013.1"/>
</dbReference>
<dbReference type="CDD" id="cd06533">
    <property type="entry name" value="Glyco_transf_WecG_TagA"/>
    <property type="match status" value="1"/>
</dbReference>
<name>A0A934X232_9BACT</name>